<evidence type="ECO:0000313" key="3">
    <source>
        <dbReference type="Proteomes" id="UP000637774"/>
    </source>
</evidence>
<evidence type="ECO:0000256" key="1">
    <source>
        <dbReference type="SAM" id="Coils"/>
    </source>
</evidence>
<evidence type="ECO:0008006" key="4">
    <source>
        <dbReference type="Google" id="ProtNLM"/>
    </source>
</evidence>
<organism evidence="2 3">
    <name type="scientific">Hymenobacter frigidus</name>
    <dbReference type="NCBI Taxonomy" id="1524095"/>
    <lineage>
        <taxon>Bacteria</taxon>
        <taxon>Pseudomonadati</taxon>
        <taxon>Bacteroidota</taxon>
        <taxon>Cytophagia</taxon>
        <taxon>Cytophagales</taxon>
        <taxon>Hymenobacteraceae</taxon>
        <taxon>Hymenobacter</taxon>
    </lineage>
</organism>
<feature type="coiled-coil region" evidence="1">
    <location>
        <begin position="152"/>
        <end position="200"/>
    </location>
</feature>
<reference evidence="3" key="1">
    <citation type="journal article" date="2019" name="Int. J. Syst. Evol. Microbiol.">
        <title>The Global Catalogue of Microorganisms (GCM) 10K type strain sequencing project: providing services to taxonomists for standard genome sequencing and annotation.</title>
        <authorList>
            <consortium name="The Broad Institute Genomics Platform"/>
            <consortium name="The Broad Institute Genome Sequencing Center for Infectious Disease"/>
            <person name="Wu L."/>
            <person name="Ma J."/>
        </authorList>
    </citation>
    <scope>NUCLEOTIDE SEQUENCE [LARGE SCALE GENOMIC DNA]</scope>
    <source>
        <strain evidence="3">CGMCC 1.14966</strain>
    </source>
</reference>
<keyword evidence="1" id="KW-0175">Coiled coil</keyword>
<protein>
    <recommendedName>
        <fullName evidence="4">Tc toxin complex TcA C-terminal TcB-binding domain-containing protein</fullName>
    </recommendedName>
</protein>
<dbReference type="Gene3D" id="1.20.1170.10">
    <property type="match status" value="1"/>
</dbReference>
<dbReference type="Proteomes" id="UP000637774">
    <property type="component" value="Unassembled WGS sequence"/>
</dbReference>
<sequence length="604" mass="67748">MANAASLTQLQLTLHNLSLHYIGNEFPECATLLTWLARLTEARNSVPIAPNGYIPMAFASAPAEVKAEEWRALDDRAQALVAQMRAGLNFYGYPINYVPLLSPEEYRDYLTQMFQLSLSIETSHDNYRRDVKDNAVRLQSVDNTLQANASIVDSLRQQVGGLDQQANSLKKTVTELDVTILRLADEIERAEEKFKSAIRREARANGGCPVGSILKLVAAVVVTVQTGGAAAPAIAASMSALETAQKFKDVVTRVKEIAAKIGEVQQSIAKLQQAYADFKQDIDQSLAATKLTMNSAEYQELFDKFKNMPEAKNYRRRIENYQTACNTRNEKLFEYTSLVVKRETLKAEVAMQDTQADRLRSVRARTTDPNLLEWQVYMEVQLARAKEQLVRTLHEASRAHEYWSLQPANLGSVNDGNIAALQARYQSLLVAQKNVKVAQGQREQPFSVDVELNELEMSKHYDRATGQLYITFALTPESGQFAENPSWRRILVRNVEVNIASLSTRGLKIDLVHGGSVQIDGDRTHYFSHKPRTTNIYYNDAGQLQTTANGSNLGGIDPATNSRTFVDLSPFAFWNLRVRSNDTIRESRIKRITLKFSGMYLPVV</sequence>
<evidence type="ECO:0000313" key="2">
    <source>
        <dbReference type="EMBL" id="GGH80803.1"/>
    </source>
</evidence>
<dbReference type="EMBL" id="BMGY01000004">
    <property type="protein sequence ID" value="GGH80803.1"/>
    <property type="molecule type" value="Genomic_DNA"/>
</dbReference>
<keyword evidence="3" id="KW-1185">Reference proteome</keyword>
<feature type="coiled-coil region" evidence="1">
    <location>
        <begin position="254"/>
        <end position="288"/>
    </location>
</feature>
<accession>A0ABQ1ZW22</accession>
<proteinExistence type="predicted"/>
<comment type="caution">
    <text evidence="2">The sequence shown here is derived from an EMBL/GenBank/DDBJ whole genome shotgun (WGS) entry which is preliminary data.</text>
</comment>
<gene>
    <name evidence="2" type="ORF">GCM10011495_06570</name>
</gene>
<name>A0ABQ1ZW22_9BACT</name>